<evidence type="ECO:0000256" key="2">
    <source>
        <dbReference type="ARBA" id="ARBA00004193"/>
    </source>
</evidence>
<evidence type="ECO:0000256" key="6">
    <source>
        <dbReference type="ARBA" id="ARBA00022729"/>
    </source>
</evidence>
<reference evidence="11" key="1">
    <citation type="submission" date="2023-05" db="EMBL/GenBank/DDBJ databases">
        <title>Comparative genomics of Bacillaceae isolates and their secondary metabolite potential.</title>
        <authorList>
            <person name="Song L."/>
            <person name="Nielsen L.J."/>
            <person name="Mohite O."/>
            <person name="Xu X."/>
            <person name="Weber T."/>
            <person name="Kovacs A.T."/>
        </authorList>
    </citation>
    <scope>NUCLEOTIDE SEQUENCE</scope>
    <source>
        <strain evidence="11">LY1</strain>
    </source>
</reference>
<feature type="domain" description="PBP" evidence="10">
    <location>
        <begin position="130"/>
        <end position="367"/>
    </location>
</feature>
<evidence type="ECO:0000256" key="8">
    <source>
        <dbReference type="ARBA" id="ARBA00023288"/>
    </source>
</evidence>
<keyword evidence="9" id="KW-0472">Membrane</keyword>
<evidence type="ECO:0000256" key="9">
    <source>
        <dbReference type="SAM" id="Phobius"/>
    </source>
</evidence>
<dbReference type="Proteomes" id="UP001178322">
    <property type="component" value="Chromosome"/>
</dbReference>
<keyword evidence="5" id="KW-0592">Phosphate transport</keyword>
<feature type="transmembrane region" description="Helical" evidence="9">
    <location>
        <begin position="37"/>
        <end position="58"/>
    </location>
</feature>
<comment type="subcellular location">
    <subcellularLocation>
        <location evidence="2">Cell membrane</location>
        <topology evidence="2">Lipid-anchor</topology>
    </subcellularLocation>
</comment>
<evidence type="ECO:0000259" key="10">
    <source>
        <dbReference type="Pfam" id="PF12849"/>
    </source>
</evidence>
<dbReference type="AlphaFoldDB" id="A0AAX3X275"/>
<evidence type="ECO:0000256" key="7">
    <source>
        <dbReference type="ARBA" id="ARBA00023139"/>
    </source>
</evidence>
<sequence>MLLKLLQTFFVLLGLLFFTGIVGLYVLLMGGIHFRGLLVVVPLSLFVLFICIIFNWLSTKKRKIWLAGVMGILLCLALVEPLQHYYKMGIPTVDAEIDVSAYQPFTESNQVMKLDTKASLQLVEPLPRLDGATAMYPLYAAFVEATYPKGDYPYYDSRVMVSRTPEAYQNLISGDVDLIFVAAPSESQKRQAEMQGLTFHMIPIGREAFVFFVNHKNTVENLTLGQVQQIYAGKITNWQEVGGKNDAIRAFQRPADSGSQTALEKLMGDTPIMEAPAENVATGMGGIIHEVSQYRNYKNAIGYTFRFYSTEMVNNKDIKLLSIDGIAPTRENIRNGTYPLVSEFYAVTAGTDNSNVKKFIDWIVSEEGQALVEKVGYVSVESN</sequence>
<dbReference type="PANTHER" id="PTHR30570">
    <property type="entry name" value="PERIPLASMIC PHOSPHATE BINDING COMPONENT OF PHOSPHATE ABC TRANSPORTER"/>
    <property type="match status" value="1"/>
</dbReference>
<evidence type="ECO:0000313" key="11">
    <source>
        <dbReference type="EMBL" id="WHY52961.1"/>
    </source>
</evidence>
<keyword evidence="8" id="KW-0449">Lipoprotein</keyword>
<dbReference type="RefSeq" id="WP_283871340.1">
    <property type="nucleotide sequence ID" value="NZ_CP126101.1"/>
</dbReference>
<accession>A0AAX3X275</accession>
<dbReference type="Pfam" id="PF12849">
    <property type="entry name" value="PBP_like_2"/>
    <property type="match status" value="1"/>
</dbReference>
<evidence type="ECO:0000256" key="5">
    <source>
        <dbReference type="ARBA" id="ARBA00022592"/>
    </source>
</evidence>
<dbReference type="Gene3D" id="3.40.190.10">
    <property type="entry name" value="Periplasmic binding protein-like II"/>
    <property type="match status" value="2"/>
</dbReference>
<organism evidence="11 12">
    <name type="scientific">Lysinibacillus pakistanensis</name>
    <dbReference type="NCBI Taxonomy" id="759811"/>
    <lineage>
        <taxon>Bacteria</taxon>
        <taxon>Bacillati</taxon>
        <taxon>Bacillota</taxon>
        <taxon>Bacilli</taxon>
        <taxon>Bacillales</taxon>
        <taxon>Bacillaceae</taxon>
        <taxon>Lysinibacillus</taxon>
    </lineage>
</organism>
<keyword evidence="7" id="KW-0564">Palmitate</keyword>
<dbReference type="SUPFAM" id="SSF53850">
    <property type="entry name" value="Periplasmic binding protein-like II"/>
    <property type="match status" value="1"/>
</dbReference>
<dbReference type="InterPro" id="IPR024370">
    <property type="entry name" value="PBP_domain"/>
</dbReference>
<comment type="function">
    <text evidence="1">Part of the ABC transporter complex PstSACB involved in phosphate import.</text>
</comment>
<feature type="transmembrane region" description="Helical" evidence="9">
    <location>
        <begin position="64"/>
        <end position="82"/>
    </location>
</feature>
<name>A0AAX3X275_9BACI</name>
<proteinExistence type="inferred from homology"/>
<feature type="transmembrane region" description="Helical" evidence="9">
    <location>
        <begin position="6"/>
        <end position="28"/>
    </location>
</feature>
<dbReference type="EMBL" id="CP126101">
    <property type="protein sequence ID" value="WHY52961.1"/>
    <property type="molecule type" value="Genomic_DNA"/>
</dbReference>
<evidence type="ECO:0000313" key="12">
    <source>
        <dbReference type="Proteomes" id="UP001178322"/>
    </source>
</evidence>
<dbReference type="InterPro" id="IPR050811">
    <property type="entry name" value="Phosphate_ABC_transporter"/>
</dbReference>
<evidence type="ECO:0000256" key="4">
    <source>
        <dbReference type="ARBA" id="ARBA00011529"/>
    </source>
</evidence>
<evidence type="ECO:0000256" key="3">
    <source>
        <dbReference type="ARBA" id="ARBA00008725"/>
    </source>
</evidence>
<keyword evidence="9" id="KW-1133">Transmembrane helix</keyword>
<evidence type="ECO:0000256" key="1">
    <source>
        <dbReference type="ARBA" id="ARBA00002841"/>
    </source>
</evidence>
<dbReference type="PANTHER" id="PTHR30570:SF1">
    <property type="entry name" value="PHOSPHATE-BINDING PROTEIN PSTS"/>
    <property type="match status" value="1"/>
</dbReference>
<comment type="similarity">
    <text evidence="3">Belongs to the PstS family.</text>
</comment>
<comment type="subunit">
    <text evidence="4">The complex is composed of two ATP-binding proteins (PstB), two transmembrane proteins (PstC and PstA) and a solute-binding protein (PstS).</text>
</comment>
<dbReference type="GO" id="GO:0005886">
    <property type="term" value="C:plasma membrane"/>
    <property type="evidence" value="ECO:0007669"/>
    <property type="project" value="UniProtKB-SubCell"/>
</dbReference>
<keyword evidence="5" id="KW-0813">Transport</keyword>
<dbReference type="GO" id="GO:0006817">
    <property type="term" value="P:phosphate ion transport"/>
    <property type="evidence" value="ECO:0007669"/>
    <property type="project" value="UniProtKB-KW"/>
</dbReference>
<gene>
    <name evidence="11" type="ORF">QNH24_06890</name>
</gene>
<keyword evidence="6" id="KW-0732">Signal</keyword>
<keyword evidence="9" id="KW-0812">Transmembrane</keyword>
<protein>
    <submittedName>
        <fullName evidence="11">Substrate-binding domain-containing protein</fullName>
    </submittedName>
</protein>